<keyword evidence="7" id="KW-1185">Reference proteome</keyword>
<dbReference type="OMA" id="EQECSTW"/>
<keyword evidence="3 6" id="KW-0012">Acyltransferase</keyword>
<feature type="transmembrane region" description="Helical" evidence="4">
    <location>
        <begin position="122"/>
        <end position="141"/>
    </location>
</feature>
<keyword evidence="4" id="KW-1133">Transmembrane helix</keyword>
<dbReference type="InterPro" id="IPR002123">
    <property type="entry name" value="Plipid/glycerol_acylTrfase"/>
</dbReference>
<gene>
    <name evidence="6" type="ORF">DGUA_6G009401</name>
</gene>
<sequence>MGKLTGLGRLLIAVTFFTCGFFVNIGQLFLHICVKPFDKRLCRSLMYYLTYSFYCILVCVAEWYAGSSVRVYIDPEDEKKYFAKEHGLLLMNHTYEIDWLTVWIVTDKFGNLGNTKAYAKKMLRYVPILGWVWWMAEFIFLDRNFDKDKIVIKEQLKVVYSYPDPVWLLLNAEGTRFTPAKHEASVKFAQERGLPVLKHHLIPRTKGFTASLPTLRGICPAIYDINLAFKRDAKVKPSMLSQLNGETVEPYMYIRRVPLSDVPEDEKEAAAWMQEFFMEKDRIIDSFHETGSFFKTSGVKEVPMKMYKPRLATLLNFIGWATVCVSCILYYMITSFIAGNWIGFFAVISVLALFYGLMENAVNASKISKSSSYGAAGANQAAK</sequence>
<dbReference type="OrthoDB" id="189226at2759"/>
<comment type="similarity">
    <text evidence="1">Belongs to the 1-acyl-sn-glycerol-3-phosphate acyltransferase family.</text>
</comment>
<dbReference type="EMBL" id="OUUW01000012">
    <property type="protein sequence ID" value="SPP87079.1"/>
    <property type="molecule type" value="Genomic_DNA"/>
</dbReference>
<dbReference type="AlphaFoldDB" id="A0A3B0KKL3"/>
<name>A0A3B0KKL3_DROGU</name>
<dbReference type="GO" id="GO:0003841">
    <property type="term" value="F:1-acylglycerol-3-phosphate O-acyltransferase activity"/>
    <property type="evidence" value="ECO:0007669"/>
    <property type="project" value="TreeGrafter"/>
</dbReference>
<evidence type="ECO:0000256" key="3">
    <source>
        <dbReference type="ARBA" id="ARBA00023315"/>
    </source>
</evidence>
<feature type="transmembrane region" description="Helical" evidence="4">
    <location>
        <begin position="314"/>
        <end position="333"/>
    </location>
</feature>
<accession>A0A3B0KKL3</accession>
<dbReference type="GO" id="GO:0012505">
    <property type="term" value="C:endomembrane system"/>
    <property type="evidence" value="ECO:0007669"/>
    <property type="project" value="TreeGrafter"/>
</dbReference>
<protein>
    <submittedName>
        <fullName evidence="6">Blast:1-acyl-sn-glycerol-3-phosphate acyltransferase gamma</fullName>
    </submittedName>
</protein>
<dbReference type="Pfam" id="PF16076">
    <property type="entry name" value="Acyltransf_C"/>
    <property type="match status" value="1"/>
</dbReference>
<dbReference type="SMART" id="SM00563">
    <property type="entry name" value="PlsC"/>
    <property type="match status" value="1"/>
</dbReference>
<feature type="transmembrane region" description="Helical" evidence="4">
    <location>
        <begin position="45"/>
        <end position="65"/>
    </location>
</feature>
<keyword evidence="2 6" id="KW-0808">Transferase</keyword>
<evidence type="ECO:0000256" key="1">
    <source>
        <dbReference type="ARBA" id="ARBA00008655"/>
    </source>
</evidence>
<dbReference type="Pfam" id="PF01553">
    <property type="entry name" value="Acyltransferase"/>
    <property type="match status" value="1"/>
</dbReference>
<keyword evidence="4" id="KW-0812">Transmembrane</keyword>
<feature type="transmembrane region" description="Helical" evidence="4">
    <location>
        <begin position="339"/>
        <end position="358"/>
    </location>
</feature>
<evidence type="ECO:0000313" key="7">
    <source>
        <dbReference type="Proteomes" id="UP000268350"/>
    </source>
</evidence>
<dbReference type="PANTHER" id="PTHR10983:SF24">
    <property type="entry name" value="1-ACYLGLYCEROL-3-PHOSPHATE O-ACYLTRANSFERASE 3, ISOFORM E-RELATED"/>
    <property type="match status" value="1"/>
</dbReference>
<dbReference type="Proteomes" id="UP000268350">
    <property type="component" value="Unassembled WGS sequence"/>
</dbReference>
<evidence type="ECO:0000256" key="2">
    <source>
        <dbReference type="ARBA" id="ARBA00022679"/>
    </source>
</evidence>
<dbReference type="InterPro" id="IPR032098">
    <property type="entry name" value="Acyltransf_C"/>
</dbReference>
<keyword evidence="4" id="KW-0472">Membrane</keyword>
<organism evidence="6 7">
    <name type="scientific">Drosophila guanche</name>
    <name type="common">Fruit fly</name>
    <dbReference type="NCBI Taxonomy" id="7266"/>
    <lineage>
        <taxon>Eukaryota</taxon>
        <taxon>Metazoa</taxon>
        <taxon>Ecdysozoa</taxon>
        <taxon>Arthropoda</taxon>
        <taxon>Hexapoda</taxon>
        <taxon>Insecta</taxon>
        <taxon>Pterygota</taxon>
        <taxon>Neoptera</taxon>
        <taxon>Endopterygota</taxon>
        <taxon>Diptera</taxon>
        <taxon>Brachycera</taxon>
        <taxon>Muscomorpha</taxon>
        <taxon>Ephydroidea</taxon>
        <taxon>Drosophilidae</taxon>
        <taxon>Drosophila</taxon>
        <taxon>Sophophora</taxon>
    </lineage>
</organism>
<evidence type="ECO:0000259" key="5">
    <source>
        <dbReference type="SMART" id="SM00563"/>
    </source>
</evidence>
<reference evidence="7" key="1">
    <citation type="submission" date="2018-01" db="EMBL/GenBank/DDBJ databases">
        <authorList>
            <person name="Alioto T."/>
            <person name="Alioto T."/>
        </authorList>
    </citation>
    <scope>NUCLEOTIDE SEQUENCE [LARGE SCALE GENOMIC DNA]</scope>
</reference>
<dbReference type="SUPFAM" id="SSF69593">
    <property type="entry name" value="Glycerol-3-phosphate (1)-acyltransferase"/>
    <property type="match status" value="1"/>
</dbReference>
<dbReference type="CDD" id="cd07990">
    <property type="entry name" value="LPLAT_LCLAT1-like"/>
    <property type="match status" value="1"/>
</dbReference>
<dbReference type="PANTHER" id="PTHR10983">
    <property type="entry name" value="1-ACYLGLYCEROL-3-PHOSPHATE ACYLTRANSFERASE-RELATED"/>
    <property type="match status" value="1"/>
</dbReference>
<evidence type="ECO:0000256" key="4">
    <source>
        <dbReference type="SAM" id="Phobius"/>
    </source>
</evidence>
<feature type="transmembrane region" description="Helical" evidence="4">
    <location>
        <begin position="12"/>
        <end position="33"/>
    </location>
</feature>
<evidence type="ECO:0000313" key="6">
    <source>
        <dbReference type="EMBL" id="SPP87079.1"/>
    </source>
</evidence>
<dbReference type="STRING" id="7266.A0A3B0KKL3"/>
<feature type="domain" description="Phospholipid/glycerol acyltransferase" evidence="5">
    <location>
        <begin position="87"/>
        <end position="209"/>
    </location>
</feature>
<proteinExistence type="inferred from homology"/>